<keyword evidence="3" id="KW-1003">Cell membrane</keyword>
<protein>
    <submittedName>
        <fullName evidence="10">YeeE/YedE thiosulfate transporter family protein</fullName>
    </submittedName>
</protein>
<sequence>MSTLAPLDPLIALAGGLLIGLAAAVLLLFSGRIAGISGMVARAVGIADSGTPRLQALAFVVGLPIGAWLVSASLRQPEVIVTSSIPILVTAGVLVGFGTRMGNGCTSGHGVCGVSRLSPRSLAATVTFMLAGFAIVALARFMVGG</sequence>
<evidence type="ECO:0000313" key="10">
    <source>
        <dbReference type="EMBL" id="MEE1876840.1"/>
    </source>
</evidence>
<dbReference type="Proteomes" id="UP001343492">
    <property type="component" value="Unassembled WGS sequence"/>
</dbReference>
<keyword evidence="4" id="KW-0997">Cell inner membrane</keyword>
<dbReference type="PANTHER" id="PTHR30574">
    <property type="entry name" value="INNER MEMBRANE PROTEIN YEDE"/>
    <property type="match status" value="1"/>
</dbReference>
<gene>
    <name evidence="10" type="ORF">VRS74_03975</name>
</gene>
<feature type="transmembrane region" description="Helical" evidence="9">
    <location>
        <begin position="122"/>
        <end position="143"/>
    </location>
</feature>
<accession>A0ABU7GD67</accession>
<evidence type="ECO:0000313" key="11">
    <source>
        <dbReference type="Proteomes" id="UP001343492"/>
    </source>
</evidence>
<evidence type="ECO:0000256" key="1">
    <source>
        <dbReference type="ARBA" id="ARBA00004429"/>
    </source>
</evidence>
<keyword evidence="7 9" id="KW-0472">Membrane</keyword>
<keyword evidence="5 9" id="KW-0812">Transmembrane</keyword>
<evidence type="ECO:0000256" key="3">
    <source>
        <dbReference type="ARBA" id="ARBA00022475"/>
    </source>
</evidence>
<feature type="transmembrane region" description="Helical" evidence="9">
    <location>
        <begin position="80"/>
        <end position="101"/>
    </location>
</feature>
<comment type="subcellular location">
    <subcellularLocation>
        <location evidence="1">Cell inner membrane</location>
        <topology evidence="1">Multi-pass membrane protein</topology>
    </subcellularLocation>
</comment>
<reference evidence="10 11" key="1">
    <citation type="submission" date="2024-01" db="EMBL/GenBank/DDBJ databases">
        <title>The genome sequence of Erythrobacteraceae sp. strain 1XM1-14.</title>
        <authorList>
            <person name="Liu Y."/>
        </authorList>
    </citation>
    <scope>NUCLEOTIDE SEQUENCE [LARGE SCALE GENOMIC DNA]</scope>
    <source>
        <strain evidence="10 11">1XM1-14</strain>
    </source>
</reference>
<evidence type="ECO:0000256" key="6">
    <source>
        <dbReference type="ARBA" id="ARBA00022989"/>
    </source>
</evidence>
<evidence type="ECO:0000256" key="2">
    <source>
        <dbReference type="ARBA" id="ARBA00022448"/>
    </source>
</evidence>
<evidence type="ECO:0000256" key="5">
    <source>
        <dbReference type="ARBA" id="ARBA00022692"/>
    </source>
</evidence>
<keyword evidence="2" id="KW-0813">Transport</keyword>
<feature type="transmembrane region" description="Helical" evidence="9">
    <location>
        <begin position="56"/>
        <end position="74"/>
    </location>
</feature>
<comment type="similarity">
    <text evidence="8">Belongs to the TsuA/YedE (TC 9.B.102) family.</text>
</comment>
<dbReference type="InterPro" id="IPR007272">
    <property type="entry name" value="Sulf_transp_TsuA/YedE"/>
</dbReference>
<dbReference type="PANTHER" id="PTHR30574:SF1">
    <property type="entry name" value="SULPHUR TRANSPORT DOMAIN-CONTAINING PROTEIN"/>
    <property type="match status" value="1"/>
</dbReference>
<proteinExistence type="inferred from homology"/>
<feature type="transmembrane region" description="Helical" evidence="9">
    <location>
        <begin position="12"/>
        <end position="35"/>
    </location>
</feature>
<name>A0ABU7GD67_9SPHN</name>
<comment type="caution">
    <text evidence="10">The sequence shown here is derived from an EMBL/GenBank/DDBJ whole genome shotgun (WGS) entry which is preliminary data.</text>
</comment>
<keyword evidence="11" id="KW-1185">Reference proteome</keyword>
<organism evidence="10 11">
    <name type="scientific">Altererythrobacter litoralis</name>
    <dbReference type="NCBI Taxonomy" id="3113904"/>
    <lineage>
        <taxon>Bacteria</taxon>
        <taxon>Pseudomonadati</taxon>
        <taxon>Pseudomonadota</taxon>
        <taxon>Alphaproteobacteria</taxon>
        <taxon>Sphingomonadales</taxon>
        <taxon>Erythrobacteraceae</taxon>
        <taxon>Altererythrobacter</taxon>
    </lineage>
</organism>
<dbReference type="RefSeq" id="WP_354143947.1">
    <property type="nucleotide sequence ID" value="NZ_JAZDQV010000003.1"/>
</dbReference>
<dbReference type="Pfam" id="PF04143">
    <property type="entry name" value="Sulf_transp"/>
    <property type="match status" value="1"/>
</dbReference>
<evidence type="ECO:0000256" key="7">
    <source>
        <dbReference type="ARBA" id="ARBA00023136"/>
    </source>
</evidence>
<evidence type="ECO:0000256" key="8">
    <source>
        <dbReference type="ARBA" id="ARBA00035655"/>
    </source>
</evidence>
<evidence type="ECO:0000256" key="4">
    <source>
        <dbReference type="ARBA" id="ARBA00022519"/>
    </source>
</evidence>
<keyword evidence="6 9" id="KW-1133">Transmembrane helix</keyword>
<dbReference type="EMBL" id="JAZDQV010000003">
    <property type="protein sequence ID" value="MEE1876840.1"/>
    <property type="molecule type" value="Genomic_DNA"/>
</dbReference>
<evidence type="ECO:0000256" key="9">
    <source>
        <dbReference type="SAM" id="Phobius"/>
    </source>
</evidence>